<dbReference type="GO" id="GO:0004852">
    <property type="term" value="F:uroporphyrinogen-III synthase activity"/>
    <property type="evidence" value="ECO:0007669"/>
    <property type="project" value="InterPro"/>
</dbReference>
<evidence type="ECO:0000313" key="3">
    <source>
        <dbReference type="Proteomes" id="UP000545507"/>
    </source>
</evidence>
<proteinExistence type="predicted"/>
<name>A0A7Y8GX68_9BURK</name>
<dbReference type="Pfam" id="PF02602">
    <property type="entry name" value="HEM4"/>
    <property type="match status" value="2"/>
</dbReference>
<keyword evidence="3" id="KW-1185">Reference proteome</keyword>
<feature type="domain" description="Tetrapyrrole biosynthesis uroporphyrinogen III synthase" evidence="1">
    <location>
        <begin position="62"/>
        <end position="194"/>
    </location>
</feature>
<sequence length="326" mass="34560">MCRHSSRPKPWGSVWRRPCVQPAPGRQRRGLDALSGVPGTAPVVSPLERLIVTRPAAEAASWVQALQAQGWPAQALPLIDIAEPQDAATLALLRHWRAHWLDMDALLFVSGAAVGHFFARDVRPPTRPDRGTRFWAPGPGTARVLAQALSGLGLGATRIDSPPTDAGQFDSEALWPVVAPQVRAGRRILVVRGASPEGAAMAASPPPQNRHAGNGRDWLIQQCEAAGARVESCVAYERSAPRWTAAQAAVARAAASAGSAWLFSSSEAVNHLVTAAPHTDWTLACAIATHPRIAASAKAAGFGRVIETRPALPDVLRALESNWSPA</sequence>
<dbReference type="CDD" id="cd06578">
    <property type="entry name" value="HemD"/>
    <property type="match status" value="1"/>
</dbReference>
<dbReference type="AlphaFoldDB" id="A0A7Y8GX68"/>
<reference evidence="2 3" key="1">
    <citation type="submission" date="2019-09" db="EMBL/GenBank/DDBJ databases">
        <title>Hydrogenophaga aromatica sp. nov., isolated from a para-xylene-degrading enrichment culture.</title>
        <authorList>
            <person name="Tancsics A."/>
            <person name="Banerjee S."/>
        </authorList>
    </citation>
    <scope>NUCLEOTIDE SEQUENCE [LARGE SCALE GENOMIC DNA]</scope>
    <source>
        <strain evidence="2 3">D2P1</strain>
    </source>
</reference>
<dbReference type="EMBL" id="VYGV01000007">
    <property type="protein sequence ID" value="NWF45678.1"/>
    <property type="molecule type" value="Genomic_DNA"/>
</dbReference>
<gene>
    <name evidence="2" type="ORF">F3K02_10520</name>
</gene>
<feature type="domain" description="Tetrapyrrole biosynthesis uroporphyrinogen III synthase" evidence="1">
    <location>
        <begin position="214"/>
        <end position="312"/>
    </location>
</feature>
<dbReference type="SUPFAM" id="SSF69618">
    <property type="entry name" value="HemD-like"/>
    <property type="match status" value="1"/>
</dbReference>
<dbReference type="Proteomes" id="UP000545507">
    <property type="component" value="Unassembled WGS sequence"/>
</dbReference>
<accession>A0A7Y8GX68</accession>
<comment type="caution">
    <text evidence="2">The sequence shown here is derived from an EMBL/GenBank/DDBJ whole genome shotgun (WGS) entry which is preliminary data.</text>
</comment>
<evidence type="ECO:0000313" key="2">
    <source>
        <dbReference type="EMBL" id="NWF45678.1"/>
    </source>
</evidence>
<evidence type="ECO:0000259" key="1">
    <source>
        <dbReference type="Pfam" id="PF02602"/>
    </source>
</evidence>
<protein>
    <submittedName>
        <fullName evidence="2">Uroporphyrinogen-III synthase</fullName>
    </submittedName>
</protein>
<dbReference type="GO" id="GO:0033014">
    <property type="term" value="P:tetrapyrrole biosynthetic process"/>
    <property type="evidence" value="ECO:0007669"/>
    <property type="project" value="InterPro"/>
</dbReference>
<organism evidence="2 3">
    <name type="scientific">Hydrogenophaga aromaticivorans</name>
    <dbReference type="NCBI Taxonomy" id="2610898"/>
    <lineage>
        <taxon>Bacteria</taxon>
        <taxon>Pseudomonadati</taxon>
        <taxon>Pseudomonadota</taxon>
        <taxon>Betaproteobacteria</taxon>
        <taxon>Burkholderiales</taxon>
        <taxon>Comamonadaceae</taxon>
        <taxon>Hydrogenophaga</taxon>
    </lineage>
</organism>
<dbReference type="InterPro" id="IPR036108">
    <property type="entry name" value="4pyrrol_syn_uPrphyn_synt_sf"/>
</dbReference>
<dbReference type="Gene3D" id="3.40.50.10090">
    <property type="match status" value="2"/>
</dbReference>
<dbReference type="InterPro" id="IPR003754">
    <property type="entry name" value="4pyrrol_synth_uPrphyn_synth"/>
</dbReference>